<keyword evidence="4" id="KW-0560">Oxidoreductase</keyword>
<dbReference type="InterPro" id="IPR036282">
    <property type="entry name" value="Glutathione-S-Trfase_C_sf"/>
</dbReference>
<comment type="caution">
    <text evidence="14">The sequence shown here is derived from an EMBL/GenBank/DDBJ whole genome shotgun (WGS) entry which is preliminary data.</text>
</comment>
<keyword evidence="8" id="KW-0862">Zinc</keyword>
<proteinExistence type="inferred from homology"/>
<evidence type="ECO:0000256" key="10">
    <source>
        <dbReference type="SAM" id="Phobius"/>
    </source>
</evidence>
<dbReference type="Pfam" id="PF13410">
    <property type="entry name" value="GST_C_2"/>
    <property type="match status" value="1"/>
</dbReference>
<evidence type="ECO:0000256" key="1">
    <source>
        <dbReference type="ARBA" id="ARBA00022575"/>
    </source>
</evidence>
<sequence length="1083" mass="121061">MIDIALAIGRLRTFVLEEGILFLFFEPCMAISGRCLSCFLALLVVIGVLLSWMIGGQGSAVLEWVQASLRLSFSFRVSCSKVPRLWAKPYINNKIFRLRAIGKKGKKKSGLILEGALRSRPKMSHIELERAKRERELKEKEEASKIESSITAAGTLFPEKESSVSLKYPMLTKSNYAAWAIKMEVFMMAQGVWDAIESPDPIDSRRDKMALAAIYQGIGEDTLLQLGAKKTAKEAWNMLKMMNQGADKVKEVRSQTLWREFEALRMGDSENVDDFSGKLTIIVNKLRNLGNTVEEERVVKKLLRSVSSKFLQIVSAIEEFSDLTTKSVEEVIGSLKAHEERLLSCGGKSDETLLLTRAEWKAREEATKNKKASANSRGGRSGGRGGRGRGRGRHCGESSRGGDDESKPQKKKFDKSKIKCYGCGKMGHFASECLSKEKDEQANLTETEEVEPALLLIENCELNVSKEEIYIEEPSLLMIETCEVTEGEVYVAATGGSLMKEAGWYLDTGASNHMAGDINYFSEIDQSIFGKVKFGDESVINIHGLGSVLFQCKNGEHLTLTNVYYIPKLKSNIISLGQIDENGGRVIIEGGILRVYDDLNRLTIKVKRQPNRLFVAKLQVAEKVSDKKCRGDDTISSLVSVKGVMIGYEEGSKAYRLYDPVKKKLIISRDVIFEEEKSWPWQSEKKEEELENVDIFTVKLRDAGGATTETENDVTVVGVYVDDLILTGSSATLIDKFKHEMKKVFEMSDLGLLSYYLGIEVKQNSESITLCQSSYASKILEKAGMSDCNSCRIPMDPRCKLSKHDEEPPVDATTYRSIIGSLRYLVNTRPDLAYSVGVVSRYMESPTTSHMNAVKQILRYVKGTLDLGIVYKKNQEFLNRLVGGHFNGRKGPFLPRVLLTMEEKHLPYDMKLVDLDNKPEWFLKLSPEGKVPVVKLEDKWVPDSDVITQSLEERFPDPQLGTPPEKASVGSKIFSTFIGFLKSKDASDGTEQALLNELSALNDYIKENGPFINGEKVSAADLSLGPKLYHLEIALGHYKKWSVPESLPYVKSYMKAIFSLDSFVKTRALPEDVIAGWRPKVMG</sequence>
<feature type="domain" description="CCHC-type" evidence="11">
    <location>
        <begin position="419"/>
        <end position="433"/>
    </location>
</feature>
<dbReference type="Gene3D" id="1.20.1050.10">
    <property type="match status" value="1"/>
</dbReference>
<dbReference type="InterPro" id="IPR057670">
    <property type="entry name" value="SH3_retrovirus"/>
</dbReference>
<keyword evidence="3" id="KW-0378">Hydrolase</keyword>
<keyword evidence="10" id="KW-0812">Transmembrane</keyword>
<evidence type="ECO:0008006" key="16">
    <source>
        <dbReference type="Google" id="ProtNLM"/>
    </source>
</evidence>
<dbReference type="GO" id="GO:0004364">
    <property type="term" value="F:glutathione transferase activity"/>
    <property type="evidence" value="ECO:0007669"/>
    <property type="project" value="UniProtKB-EC"/>
</dbReference>
<dbReference type="AlphaFoldDB" id="A0A6A6L558"/>
<evidence type="ECO:0000256" key="4">
    <source>
        <dbReference type="ARBA" id="ARBA00023002"/>
    </source>
</evidence>
<dbReference type="CDD" id="cd00570">
    <property type="entry name" value="GST_N_family"/>
    <property type="match status" value="1"/>
</dbReference>
<evidence type="ECO:0000256" key="6">
    <source>
        <dbReference type="ARBA" id="ARBA00047960"/>
    </source>
</evidence>
<comment type="similarity">
    <text evidence="5">Belongs to the GST superfamily. DHAR family.</text>
</comment>
<dbReference type="Pfam" id="PF13409">
    <property type="entry name" value="GST_N_2"/>
    <property type="match status" value="1"/>
</dbReference>
<evidence type="ECO:0000313" key="15">
    <source>
        <dbReference type="Proteomes" id="UP000467840"/>
    </source>
</evidence>
<keyword evidence="3" id="KW-0064">Aspartyl protease</keyword>
<dbReference type="PROSITE" id="PS50405">
    <property type="entry name" value="GST_CTER"/>
    <property type="match status" value="1"/>
</dbReference>
<dbReference type="Pfam" id="PF14223">
    <property type="entry name" value="Retrotran_gag_2"/>
    <property type="match status" value="1"/>
</dbReference>
<dbReference type="InterPro" id="IPR044627">
    <property type="entry name" value="DHAR1/2/3/4"/>
</dbReference>
<dbReference type="GO" id="GO:0003676">
    <property type="term" value="F:nucleic acid binding"/>
    <property type="evidence" value="ECO:0007669"/>
    <property type="project" value="InterPro"/>
</dbReference>
<dbReference type="SUPFAM" id="SSF57756">
    <property type="entry name" value="Retrovirus zinc finger-like domains"/>
    <property type="match status" value="1"/>
</dbReference>
<dbReference type="Pfam" id="PF00098">
    <property type="entry name" value="zf-CCHC"/>
    <property type="match status" value="1"/>
</dbReference>
<evidence type="ECO:0000256" key="3">
    <source>
        <dbReference type="ARBA" id="ARBA00022750"/>
    </source>
</evidence>
<dbReference type="InterPro" id="IPR043502">
    <property type="entry name" value="DNA/RNA_pol_sf"/>
</dbReference>
<dbReference type="GO" id="GO:0045174">
    <property type="term" value="F:glutathione dehydrogenase (ascorbate) activity"/>
    <property type="evidence" value="ECO:0007669"/>
    <property type="project" value="UniProtKB-EC"/>
</dbReference>
<dbReference type="CDD" id="cd03201">
    <property type="entry name" value="GST_C_DHAR"/>
    <property type="match status" value="1"/>
</dbReference>
<dbReference type="SUPFAM" id="SSF47616">
    <property type="entry name" value="GST C-terminal domain-like"/>
    <property type="match status" value="1"/>
</dbReference>
<name>A0A6A6L558_HEVBR</name>
<feature type="transmembrane region" description="Helical" evidence="10">
    <location>
        <begin position="35"/>
        <end position="54"/>
    </location>
</feature>
<dbReference type="EMBL" id="JAAGAX010000013">
    <property type="protein sequence ID" value="KAF2295418.1"/>
    <property type="molecule type" value="Genomic_DNA"/>
</dbReference>
<dbReference type="Gene3D" id="3.40.30.10">
    <property type="entry name" value="Glutaredoxin"/>
    <property type="match status" value="1"/>
</dbReference>
<evidence type="ECO:0000259" key="12">
    <source>
        <dbReference type="PROSITE" id="PS50404"/>
    </source>
</evidence>
<keyword evidence="10" id="KW-1133">Transmembrane helix</keyword>
<feature type="compositionally biased region" description="Basic and acidic residues" evidence="9">
    <location>
        <begin position="394"/>
        <end position="408"/>
    </location>
</feature>
<dbReference type="GO" id="GO:0004190">
    <property type="term" value="F:aspartic-type endopeptidase activity"/>
    <property type="evidence" value="ECO:0007669"/>
    <property type="project" value="UniProtKB-KW"/>
</dbReference>
<keyword evidence="3" id="KW-0645">Protease</keyword>
<reference evidence="14 15" key="1">
    <citation type="journal article" date="2020" name="Mol. Plant">
        <title>The Chromosome-Based Rubber Tree Genome Provides New Insights into Spurge Genome Evolution and Rubber Biosynthesis.</title>
        <authorList>
            <person name="Liu J."/>
            <person name="Shi C."/>
            <person name="Shi C.C."/>
            <person name="Li W."/>
            <person name="Zhang Q.J."/>
            <person name="Zhang Y."/>
            <person name="Li K."/>
            <person name="Lu H.F."/>
            <person name="Shi C."/>
            <person name="Zhu S.T."/>
            <person name="Xiao Z.Y."/>
            <person name="Nan H."/>
            <person name="Yue Y."/>
            <person name="Zhu X.G."/>
            <person name="Wu Y."/>
            <person name="Hong X.N."/>
            <person name="Fan G.Y."/>
            <person name="Tong Y."/>
            <person name="Zhang D."/>
            <person name="Mao C.L."/>
            <person name="Liu Y.L."/>
            <person name="Hao S.J."/>
            <person name="Liu W.Q."/>
            <person name="Lv M.Q."/>
            <person name="Zhang H.B."/>
            <person name="Liu Y."/>
            <person name="Hu-Tang G.R."/>
            <person name="Wang J.P."/>
            <person name="Wang J.H."/>
            <person name="Sun Y.H."/>
            <person name="Ni S.B."/>
            <person name="Chen W.B."/>
            <person name="Zhang X.C."/>
            <person name="Jiao Y.N."/>
            <person name="Eichler E.E."/>
            <person name="Li G.H."/>
            <person name="Liu X."/>
            <person name="Gao L.Z."/>
        </authorList>
    </citation>
    <scope>NUCLEOTIDE SEQUENCE [LARGE SCALE GENOMIC DNA]</scope>
    <source>
        <strain evidence="15">cv. GT1</strain>
        <tissue evidence="14">Leaf</tissue>
    </source>
</reference>
<evidence type="ECO:0000256" key="8">
    <source>
        <dbReference type="PROSITE-ProRule" id="PRU00047"/>
    </source>
</evidence>
<feature type="domain" description="GST C-terminal" evidence="13">
    <location>
        <begin position="941"/>
        <end position="1083"/>
    </location>
</feature>
<evidence type="ECO:0000259" key="11">
    <source>
        <dbReference type="PROSITE" id="PS50158"/>
    </source>
</evidence>
<evidence type="ECO:0000259" key="13">
    <source>
        <dbReference type="PROSITE" id="PS50405"/>
    </source>
</evidence>
<dbReference type="SUPFAM" id="SSF56672">
    <property type="entry name" value="DNA/RNA polymerases"/>
    <property type="match status" value="1"/>
</dbReference>
<dbReference type="InterPro" id="IPR054722">
    <property type="entry name" value="PolX-like_BBD"/>
</dbReference>
<dbReference type="Pfam" id="PF07727">
    <property type="entry name" value="RVT_2"/>
    <property type="match status" value="1"/>
</dbReference>
<dbReference type="InterPro" id="IPR013103">
    <property type="entry name" value="RVT_2"/>
</dbReference>
<dbReference type="SUPFAM" id="SSF52833">
    <property type="entry name" value="Thioredoxin-like"/>
    <property type="match status" value="1"/>
</dbReference>
<keyword evidence="10" id="KW-0472">Membrane</keyword>
<dbReference type="InterPro" id="IPR036249">
    <property type="entry name" value="Thioredoxin-like_sf"/>
</dbReference>
<keyword evidence="1" id="KW-0216">Detoxification</keyword>
<dbReference type="PROSITE" id="PS50404">
    <property type="entry name" value="GST_NTER"/>
    <property type="match status" value="1"/>
</dbReference>
<dbReference type="PANTHER" id="PTHR44420:SF1">
    <property type="entry name" value="GLUTATHIONE S-TRANSFERASE DHAR3, CHLOROPLASTIC"/>
    <property type="match status" value="1"/>
</dbReference>
<keyword evidence="8" id="KW-0863">Zinc-finger</keyword>
<dbReference type="SMART" id="SM00343">
    <property type="entry name" value="ZnF_C2HC"/>
    <property type="match status" value="1"/>
</dbReference>
<evidence type="ECO:0000256" key="2">
    <source>
        <dbReference type="ARBA" id="ARBA00022679"/>
    </source>
</evidence>
<dbReference type="InterPro" id="IPR004045">
    <property type="entry name" value="Glutathione_S-Trfase_N"/>
</dbReference>
<comment type="catalytic activity">
    <reaction evidence="6">
        <text>RX + glutathione = an S-substituted glutathione + a halide anion + H(+)</text>
        <dbReference type="Rhea" id="RHEA:16437"/>
        <dbReference type="ChEBI" id="CHEBI:15378"/>
        <dbReference type="ChEBI" id="CHEBI:16042"/>
        <dbReference type="ChEBI" id="CHEBI:17792"/>
        <dbReference type="ChEBI" id="CHEBI:57925"/>
        <dbReference type="ChEBI" id="CHEBI:90779"/>
        <dbReference type="EC" id="2.5.1.18"/>
    </reaction>
</comment>
<evidence type="ECO:0000256" key="7">
    <source>
        <dbReference type="ARBA" id="ARBA00049544"/>
    </source>
</evidence>
<feature type="region of interest" description="Disordered" evidence="9">
    <location>
        <begin position="365"/>
        <end position="411"/>
    </location>
</feature>
<evidence type="ECO:0000256" key="5">
    <source>
        <dbReference type="ARBA" id="ARBA00024194"/>
    </source>
</evidence>
<protein>
    <recommendedName>
        <fullName evidence="16">CCHC-type domain-containing protein</fullName>
    </recommendedName>
</protein>
<evidence type="ECO:0000256" key="9">
    <source>
        <dbReference type="SAM" id="MobiDB-lite"/>
    </source>
</evidence>
<dbReference type="InterPro" id="IPR001878">
    <property type="entry name" value="Znf_CCHC"/>
</dbReference>
<dbReference type="Gene3D" id="4.10.60.10">
    <property type="entry name" value="Zinc finger, CCHC-type"/>
    <property type="match status" value="1"/>
</dbReference>
<evidence type="ECO:0000313" key="14">
    <source>
        <dbReference type="EMBL" id="KAF2295418.1"/>
    </source>
</evidence>
<comment type="catalytic activity">
    <reaction evidence="7">
        <text>L-dehydroascorbate + 2 glutathione = glutathione disulfide + L-ascorbate</text>
        <dbReference type="Rhea" id="RHEA:24424"/>
        <dbReference type="ChEBI" id="CHEBI:38290"/>
        <dbReference type="ChEBI" id="CHEBI:57925"/>
        <dbReference type="ChEBI" id="CHEBI:58297"/>
        <dbReference type="ChEBI" id="CHEBI:58539"/>
        <dbReference type="EC" id="1.8.5.1"/>
    </reaction>
</comment>
<feature type="domain" description="GST N-terminal" evidence="12">
    <location>
        <begin position="881"/>
        <end position="959"/>
    </location>
</feature>
<dbReference type="Proteomes" id="UP000467840">
    <property type="component" value="Chromosome 7"/>
</dbReference>
<keyword evidence="15" id="KW-1185">Reference proteome</keyword>
<accession>A0A6A6L558</accession>
<organism evidence="14 15">
    <name type="scientific">Hevea brasiliensis</name>
    <name type="common">Para rubber tree</name>
    <name type="synonym">Siphonia brasiliensis</name>
    <dbReference type="NCBI Taxonomy" id="3981"/>
    <lineage>
        <taxon>Eukaryota</taxon>
        <taxon>Viridiplantae</taxon>
        <taxon>Streptophyta</taxon>
        <taxon>Embryophyta</taxon>
        <taxon>Tracheophyta</taxon>
        <taxon>Spermatophyta</taxon>
        <taxon>Magnoliopsida</taxon>
        <taxon>eudicotyledons</taxon>
        <taxon>Gunneridae</taxon>
        <taxon>Pentapetalae</taxon>
        <taxon>rosids</taxon>
        <taxon>fabids</taxon>
        <taxon>Malpighiales</taxon>
        <taxon>Euphorbiaceae</taxon>
        <taxon>Crotonoideae</taxon>
        <taxon>Micrandreae</taxon>
        <taxon>Hevea</taxon>
    </lineage>
</organism>
<dbReference type="GO" id="GO:0033355">
    <property type="term" value="P:ascorbate glutathione cycle"/>
    <property type="evidence" value="ECO:0007669"/>
    <property type="project" value="InterPro"/>
</dbReference>
<dbReference type="InterPro" id="IPR036875">
    <property type="entry name" value="Znf_CCHC_sf"/>
</dbReference>
<dbReference type="InterPro" id="IPR010987">
    <property type="entry name" value="Glutathione-S-Trfase_C-like"/>
</dbReference>
<dbReference type="Pfam" id="PF25597">
    <property type="entry name" value="SH3_retrovirus"/>
    <property type="match status" value="1"/>
</dbReference>
<keyword evidence="2" id="KW-0808">Transferase</keyword>
<dbReference type="Pfam" id="PF22936">
    <property type="entry name" value="Pol_BBD"/>
    <property type="match status" value="1"/>
</dbReference>
<dbReference type="FunFam" id="1.20.1050.10:FF:000029">
    <property type="entry name" value="Glutathione S-transferase DHAR3, chloroplastic"/>
    <property type="match status" value="1"/>
</dbReference>
<keyword evidence="8" id="KW-0479">Metal-binding</keyword>
<gene>
    <name evidence="14" type="ORF">GH714_032852</name>
</gene>
<dbReference type="PROSITE" id="PS50158">
    <property type="entry name" value="ZF_CCHC"/>
    <property type="match status" value="1"/>
</dbReference>
<dbReference type="GO" id="GO:0008270">
    <property type="term" value="F:zinc ion binding"/>
    <property type="evidence" value="ECO:0007669"/>
    <property type="project" value="UniProtKB-KW"/>
</dbReference>
<dbReference type="PANTHER" id="PTHR44420">
    <property type="entry name" value="GLUTATHIONE S-TRANSFERASE DHAR2-RELATED"/>
    <property type="match status" value="1"/>
</dbReference>